<keyword evidence="3" id="KW-1185">Reference proteome</keyword>
<gene>
    <name evidence="2" type="ORF">CC78DRAFT_574522</name>
</gene>
<feature type="compositionally biased region" description="Basic and acidic residues" evidence="1">
    <location>
        <begin position="13"/>
        <end position="24"/>
    </location>
</feature>
<reference evidence="3" key="1">
    <citation type="journal article" date="2020" name="Stud. Mycol.">
        <title>101 Dothideomycetes genomes: A test case for predicting lifestyles and emergence of pathogens.</title>
        <authorList>
            <person name="Haridas S."/>
            <person name="Albert R."/>
            <person name="Binder M."/>
            <person name="Bloem J."/>
            <person name="LaButti K."/>
            <person name="Salamov A."/>
            <person name="Andreopoulos B."/>
            <person name="Baker S."/>
            <person name="Barry K."/>
            <person name="Bills G."/>
            <person name="Bluhm B."/>
            <person name="Cannon C."/>
            <person name="Castanera R."/>
            <person name="Culley D."/>
            <person name="Daum C."/>
            <person name="Ezra D."/>
            <person name="Gonzalez J."/>
            <person name="Henrissat B."/>
            <person name="Kuo A."/>
            <person name="Liang C."/>
            <person name="Lipzen A."/>
            <person name="Lutzoni F."/>
            <person name="Magnuson J."/>
            <person name="Mondo S."/>
            <person name="Nolan M."/>
            <person name="Ohm R."/>
            <person name="Pangilinan J."/>
            <person name="Park H.-J."/>
            <person name="Ramirez L."/>
            <person name="Alfaro M."/>
            <person name="Sun H."/>
            <person name="Tritt A."/>
            <person name="Yoshinaga Y."/>
            <person name="Zwiers L.-H."/>
            <person name="Turgeon B."/>
            <person name="Goodwin S."/>
            <person name="Spatafora J."/>
            <person name="Crous P."/>
            <person name="Grigoriev I."/>
        </authorList>
    </citation>
    <scope>NUCLEOTIDE SEQUENCE [LARGE SCALE GENOMIC DNA]</scope>
    <source>
        <strain evidence="3">CBS 304.66</strain>
    </source>
</reference>
<dbReference type="EMBL" id="ML986581">
    <property type="protein sequence ID" value="KAF2269660.1"/>
    <property type="molecule type" value="Genomic_DNA"/>
</dbReference>
<dbReference type="Proteomes" id="UP000800093">
    <property type="component" value="Unassembled WGS sequence"/>
</dbReference>
<feature type="compositionally biased region" description="Basic and acidic residues" evidence="1">
    <location>
        <begin position="142"/>
        <end position="153"/>
    </location>
</feature>
<organism evidence="2 3">
    <name type="scientific">Lojkania enalia</name>
    <dbReference type="NCBI Taxonomy" id="147567"/>
    <lineage>
        <taxon>Eukaryota</taxon>
        <taxon>Fungi</taxon>
        <taxon>Dikarya</taxon>
        <taxon>Ascomycota</taxon>
        <taxon>Pezizomycotina</taxon>
        <taxon>Dothideomycetes</taxon>
        <taxon>Pleosporomycetidae</taxon>
        <taxon>Pleosporales</taxon>
        <taxon>Pleosporales incertae sedis</taxon>
        <taxon>Lojkania</taxon>
    </lineage>
</organism>
<evidence type="ECO:0000313" key="2">
    <source>
        <dbReference type="EMBL" id="KAF2269660.1"/>
    </source>
</evidence>
<feature type="region of interest" description="Disordered" evidence="1">
    <location>
        <begin position="139"/>
        <end position="165"/>
    </location>
</feature>
<dbReference type="AlphaFoldDB" id="A0A9P4NAP1"/>
<sequence>MANSNDYPKVHRKSESAGRTDVDGRSSPVRGQEKPRRSSLCPLARILGHLTPSTQLGESVDTARRDAATSGDLSSEGERIQAYASELLSHIAWGYMPKTFGVEHSIWGLDAGALEWLCSQTRLSAQWLEDQVTPETVTEGWSDVRDVGSEARRGVPVPEPVPGRA</sequence>
<proteinExistence type="predicted"/>
<feature type="region of interest" description="Disordered" evidence="1">
    <location>
        <begin position="1"/>
        <end position="76"/>
    </location>
</feature>
<name>A0A9P4NAP1_9PLEO</name>
<accession>A0A9P4NAP1</accession>
<evidence type="ECO:0000313" key="3">
    <source>
        <dbReference type="Proteomes" id="UP000800093"/>
    </source>
</evidence>
<protein>
    <submittedName>
        <fullName evidence="2">Uncharacterized protein</fullName>
    </submittedName>
</protein>
<comment type="caution">
    <text evidence="2">The sequence shown here is derived from an EMBL/GenBank/DDBJ whole genome shotgun (WGS) entry which is preliminary data.</text>
</comment>
<evidence type="ECO:0000256" key="1">
    <source>
        <dbReference type="SAM" id="MobiDB-lite"/>
    </source>
</evidence>